<keyword evidence="2" id="KW-1185">Reference proteome</keyword>
<sequence length="117" mass="13414">MCNIQREIRRRKRRESRLDIIDRRPGQFTQADRHFMDKTALGKEVSEEVTRESLISISYSLPEKVLTSKRSVDKVNGESLVERVDFDGEDKCRSELISISYTQSPDVGGLPDGVLKD</sequence>
<reference evidence="1 2" key="1">
    <citation type="journal article" date="2020" name="bioRxiv">
        <title>Sequence and annotation of 42 cannabis genomes reveals extensive copy number variation in cannabinoid synthesis and pathogen resistance genes.</title>
        <authorList>
            <person name="Mckernan K.J."/>
            <person name="Helbert Y."/>
            <person name="Kane L.T."/>
            <person name="Ebling H."/>
            <person name="Zhang L."/>
            <person name="Liu B."/>
            <person name="Eaton Z."/>
            <person name="Mclaughlin S."/>
            <person name="Kingan S."/>
            <person name="Baybayan P."/>
            <person name="Concepcion G."/>
            <person name="Jordan M."/>
            <person name="Riva A."/>
            <person name="Barbazuk W."/>
            <person name="Harkins T."/>
        </authorList>
    </citation>
    <scope>NUCLEOTIDE SEQUENCE [LARGE SCALE GENOMIC DNA]</scope>
    <source>
        <strain evidence="2">cv. Jamaican Lion 4</strain>
        <tissue evidence="1">Leaf</tissue>
    </source>
</reference>
<dbReference type="PANTHER" id="PTHR35282:SF2">
    <property type="entry name" value="F5D14.24 PROTEIN"/>
    <property type="match status" value="1"/>
</dbReference>
<proteinExistence type="predicted"/>
<accession>A0A7J6GZJ0</accession>
<gene>
    <name evidence="1" type="ORF">G4B88_021867</name>
</gene>
<evidence type="ECO:0000313" key="1">
    <source>
        <dbReference type="EMBL" id="KAF4388171.1"/>
    </source>
</evidence>
<comment type="caution">
    <text evidence="1">The sequence shown here is derived from an EMBL/GenBank/DDBJ whole genome shotgun (WGS) entry which is preliminary data.</text>
</comment>
<dbReference type="OMA" id="VEEDSHY"/>
<name>A0A7J6GZJ0_CANSA</name>
<dbReference type="PANTHER" id="PTHR35282">
    <property type="entry name" value="F5D14.24 PROTEIN"/>
    <property type="match status" value="1"/>
</dbReference>
<dbReference type="Pfam" id="PF21737">
    <property type="entry name" value="DUF6865"/>
    <property type="match status" value="1"/>
</dbReference>
<accession>A0A803NHW7</accession>
<evidence type="ECO:0000313" key="2">
    <source>
        <dbReference type="Proteomes" id="UP000583929"/>
    </source>
</evidence>
<dbReference type="InterPro" id="IPR049198">
    <property type="entry name" value="DUF6865"/>
</dbReference>
<protein>
    <submittedName>
        <fullName evidence="1">Uncharacterized protein</fullName>
    </submittedName>
</protein>
<dbReference type="Proteomes" id="UP000583929">
    <property type="component" value="Unassembled WGS sequence"/>
</dbReference>
<dbReference type="AlphaFoldDB" id="A0A7J6GZJ0"/>
<dbReference type="EMBL" id="JAATIQ010000075">
    <property type="protein sequence ID" value="KAF4388171.1"/>
    <property type="molecule type" value="Genomic_DNA"/>
</dbReference>
<organism evidence="1 2">
    <name type="scientific">Cannabis sativa</name>
    <name type="common">Hemp</name>
    <name type="synonym">Marijuana</name>
    <dbReference type="NCBI Taxonomy" id="3483"/>
    <lineage>
        <taxon>Eukaryota</taxon>
        <taxon>Viridiplantae</taxon>
        <taxon>Streptophyta</taxon>
        <taxon>Embryophyta</taxon>
        <taxon>Tracheophyta</taxon>
        <taxon>Spermatophyta</taxon>
        <taxon>Magnoliopsida</taxon>
        <taxon>eudicotyledons</taxon>
        <taxon>Gunneridae</taxon>
        <taxon>Pentapetalae</taxon>
        <taxon>rosids</taxon>
        <taxon>fabids</taxon>
        <taxon>Rosales</taxon>
        <taxon>Cannabaceae</taxon>
        <taxon>Cannabis</taxon>
    </lineage>
</organism>